<feature type="compositionally biased region" description="Polar residues" evidence="9">
    <location>
        <begin position="189"/>
        <end position="198"/>
    </location>
</feature>
<reference evidence="10" key="1">
    <citation type="submission" date="2021-03" db="EMBL/GenBank/DDBJ databases">
        <authorList>
            <person name="Tagirdzhanova G."/>
        </authorList>
    </citation>
    <scope>NUCLEOTIDE SEQUENCE</scope>
</reference>
<dbReference type="EMBL" id="CAJPDS010000013">
    <property type="protein sequence ID" value="CAF9913633.1"/>
    <property type="molecule type" value="Genomic_DNA"/>
</dbReference>
<feature type="compositionally biased region" description="Basic and acidic residues" evidence="9">
    <location>
        <begin position="106"/>
        <end position="143"/>
    </location>
</feature>
<proteinExistence type="inferred from homology"/>
<dbReference type="Gene3D" id="1.10.10.2150">
    <property type="entry name" value="Ribosomal RNA-processing protein 8, N-terminal domain"/>
    <property type="match status" value="1"/>
</dbReference>
<evidence type="ECO:0000256" key="1">
    <source>
        <dbReference type="ARBA" id="ARBA00004604"/>
    </source>
</evidence>
<evidence type="ECO:0000256" key="7">
    <source>
        <dbReference type="ARBA" id="ARBA00023242"/>
    </source>
</evidence>
<feature type="compositionally biased region" description="Basic and acidic residues" evidence="9">
    <location>
        <begin position="150"/>
        <end position="162"/>
    </location>
</feature>
<dbReference type="PANTHER" id="PTHR12787">
    <property type="entry name" value="RIBOSOMAL RNA-PROCESSING PROTEIN 8"/>
    <property type="match status" value="1"/>
</dbReference>
<dbReference type="PANTHER" id="PTHR12787:SF0">
    <property type="entry name" value="RIBOSOMAL RNA-PROCESSING PROTEIN 8"/>
    <property type="match status" value="1"/>
</dbReference>
<evidence type="ECO:0000256" key="5">
    <source>
        <dbReference type="ARBA" id="ARBA00022679"/>
    </source>
</evidence>
<evidence type="ECO:0000313" key="11">
    <source>
        <dbReference type="Proteomes" id="UP000664521"/>
    </source>
</evidence>
<evidence type="ECO:0000313" key="10">
    <source>
        <dbReference type="EMBL" id="CAF9913633.1"/>
    </source>
</evidence>
<sequence length="685" mass="74793">MFAAPGWSVSIDLLKAQEHPLGTSPQEHNAKEKGGQQLKRRKTGPKRSSRVDVTADNLAELWEKYVEGKVKTKTRGEKNDGTEYQAKKRRRKVEDQSTESPTALEKSLEQEDRVPEKQAIEEEFENVSREGKDEHVLTVKNAEKAATGQERSETGKANYEARIRKKKEKERLRASGEVPPPRPPRQSEGVWSSWTSVLEHTAKKANSEASMDAKTSKGEMSLSGSSFESPDAKLALQIQSTTEDPNAPHHPPPPTKPLSKRKTKPSPKNQPPPSSTPAPSSSAAKLPPPAPPAPLAASKLTPLQKKMRSRIISARFRHLNQTLYTTPSTQASALFNTNPSAYTSYHDGFRAQVAIWPQNPVETFIADIKIRGSAKREGLGAQKKAWRDEKKGKGKRGSGKEAAVGSVVGEGQSGEIKPLPRTNGICTIADLGCGDAALAAALLPSAGPKAMNLKLRSFDLAKGDGPNRDLVTVADTTALPLEDGAVDVAVLCLSLMGTNWVSCVDEACRVLRWGGEVWVAEIKSRFARIGKRRREGFLGMMKTGEGAKKGGKKRKRGVGGDDEEEEADNSKGETGDVIEVDSDPDILAPGKKGASESETTDVGAFVQVWRRRGFELQGEVDLENKMFVRMGFVKKGRPKEDHRALARDRAKGKVGAKAKFIDRDGDEEEAENEARVLKPCVYKLR</sequence>
<dbReference type="InterPro" id="IPR042036">
    <property type="entry name" value="RRP8_N"/>
</dbReference>
<dbReference type="InterPro" id="IPR007823">
    <property type="entry name" value="RRP8"/>
</dbReference>
<keyword evidence="5" id="KW-0808">Transferase</keyword>
<accession>A0A8H3F0P3</accession>
<dbReference type="Proteomes" id="UP000664521">
    <property type="component" value="Unassembled WGS sequence"/>
</dbReference>
<dbReference type="Pfam" id="PF05148">
    <property type="entry name" value="Methyltransf_8"/>
    <property type="match status" value="2"/>
</dbReference>
<dbReference type="FunFam" id="1.10.10.2150:FF:000001">
    <property type="entry name" value="Ribosomal RNA-processing protein 8"/>
    <property type="match status" value="1"/>
</dbReference>
<evidence type="ECO:0000256" key="3">
    <source>
        <dbReference type="ARBA" id="ARBA00022552"/>
    </source>
</evidence>
<protein>
    <recommendedName>
        <fullName evidence="8">Ribosomal RNA-processing protein 8</fullName>
    </recommendedName>
</protein>
<evidence type="ECO:0000256" key="9">
    <source>
        <dbReference type="SAM" id="MobiDB-lite"/>
    </source>
</evidence>
<dbReference type="GO" id="GO:0005730">
    <property type="term" value="C:nucleolus"/>
    <property type="evidence" value="ECO:0007669"/>
    <property type="project" value="UniProtKB-SubCell"/>
</dbReference>
<feature type="region of interest" description="Disordered" evidence="9">
    <location>
        <begin position="18"/>
        <end position="229"/>
    </location>
</feature>
<keyword evidence="11" id="KW-1185">Reference proteome</keyword>
<dbReference type="OrthoDB" id="10258825at2759"/>
<dbReference type="GO" id="GO:0016433">
    <property type="term" value="F:rRNA (adenine) methyltransferase activity"/>
    <property type="evidence" value="ECO:0007669"/>
    <property type="project" value="UniProtKB-ARBA"/>
</dbReference>
<feature type="region of interest" description="Disordered" evidence="9">
    <location>
        <begin position="540"/>
        <end position="599"/>
    </location>
</feature>
<evidence type="ECO:0000256" key="2">
    <source>
        <dbReference type="ARBA" id="ARBA00006301"/>
    </source>
</evidence>
<name>A0A8H3F0P3_9LECA</name>
<dbReference type="SUPFAM" id="SSF53335">
    <property type="entry name" value="S-adenosyl-L-methionine-dependent methyltransferases"/>
    <property type="match status" value="1"/>
</dbReference>
<keyword evidence="4" id="KW-0489">Methyltransferase</keyword>
<comment type="similarity">
    <text evidence="2">Belongs to the methyltransferase superfamily. RRP8 family.</text>
</comment>
<evidence type="ECO:0000256" key="8">
    <source>
        <dbReference type="ARBA" id="ARBA00076672"/>
    </source>
</evidence>
<dbReference type="GO" id="GO:0042273">
    <property type="term" value="P:ribosomal large subunit biogenesis"/>
    <property type="evidence" value="ECO:0007669"/>
    <property type="project" value="TreeGrafter"/>
</dbReference>
<keyword evidence="6" id="KW-0949">S-adenosyl-L-methionine</keyword>
<feature type="compositionally biased region" description="Basic residues" evidence="9">
    <location>
        <begin position="38"/>
        <end position="48"/>
    </location>
</feature>
<comment type="caution">
    <text evidence="10">The sequence shown here is derived from an EMBL/GenBank/DDBJ whole genome shotgun (WGS) entry which is preliminary data.</text>
</comment>
<dbReference type="Gene3D" id="3.40.50.150">
    <property type="entry name" value="Vaccinia Virus protein VP39"/>
    <property type="match status" value="1"/>
</dbReference>
<organism evidence="10 11">
    <name type="scientific">Heterodermia speciosa</name>
    <dbReference type="NCBI Taxonomy" id="116794"/>
    <lineage>
        <taxon>Eukaryota</taxon>
        <taxon>Fungi</taxon>
        <taxon>Dikarya</taxon>
        <taxon>Ascomycota</taxon>
        <taxon>Pezizomycotina</taxon>
        <taxon>Lecanoromycetes</taxon>
        <taxon>OSLEUM clade</taxon>
        <taxon>Lecanoromycetidae</taxon>
        <taxon>Caliciales</taxon>
        <taxon>Physciaceae</taxon>
        <taxon>Heterodermia</taxon>
    </lineage>
</organism>
<evidence type="ECO:0000256" key="6">
    <source>
        <dbReference type="ARBA" id="ARBA00022691"/>
    </source>
</evidence>
<feature type="compositionally biased region" description="Basic and acidic residues" evidence="9">
    <location>
        <begin position="61"/>
        <end position="81"/>
    </location>
</feature>
<keyword evidence="7" id="KW-0539">Nucleus</keyword>
<keyword evidence="3" id="KW-0698">rRNA processing</keyword>
<gene>
    <name evidence="10" type="primary">RRP8</name>
    <name evidence="10" type="ORF">HETSPECPRED_001615</name>
</gene>
<dbReference type="InterPro" id="IPR029063">
    <property type="entry name" value="SAM-dependent_MTases_sf"/>
</dbReference>
<feature type="region of interest" description="Disordered" evidence="9">
    <location>
        <begin position="241"/>
        <end position="302"/>
    </location>
</feature>
<dbReference type="AlphaFoldDB" id="A0A8H3F0P3"/>
<feature type="compositionally biased region" description="Low complexity" evidence="9">
    <location>
        <begin position="400"/>
        <end position="415"/>
    </location>
</feature>
<evidence type="ECO:0000256" key="4">
    <source>
        <dbReference type="ARBA" id="ARBA00022603"/>
    </source>
</evidence>
<feature type="region of interest" description="Disordered" evidence="9">
    <location>
        <begin position="377"/>
        <end position="415"/>
    </location>
</feature>
<comment type="subcellular location">
    <subcellularLocation>
        <location evidence="1">Nucleus</location>
        <location evidence="1">Nucleolus</location>
    </subcellularLocation>
</comment>